<dbReference type="InterPro" id="IPR022300">
    <property type="entry name" value="PPK2-rel_1"/>
</dbReference>
<dbReference type="PIRSF" id="PIRSF028756">
    <property type="entry name" value="PPK2_prd"/>
    <property type="match status" value="1"/>
</dbReference>
<feature type="compositionally biased region" description="Basic and acidic residues" evidence="4">
    <location>
        <begin position="24"/>
        <end position="33"/>
    </location>
</feature>
<accession>A0A2P7NXK7</accession>
<feature type="region of interest" description="Disordered" evidence="4">
    <location>
        <begin position="1"/>
        <end position="33"/>
    </location>
</feature>
<dbReference type="InterPro" id="IPR016898">
    <property type="entry name" value="Polyphosphate_phosphotransfera"/>
</dbReference>
<feature type="domain" description="Polyphosphate kinase-2-related" evidence="5">
    <location>
        <begin position="32"/>
        <end position="256"/>
    </location>
</feature>
<dbReference type="EMBL" id="PXXU01000008">
    <property type="protein sequence ID" value="PSJ18200.1"/>
    <property type="molecule type" value="Genomic_DNA"/>
</dbReference>
<dbReference type="InterPro" id="IPR022488">
    <property type="entry name" value="PPK2-related"/>
</dbReference>
<reference evidence="6 7" key="1">
    <citation type="submission" date="2018-03" db="EMBL/GenBank/DDBJ databases">
        <title>Draft genome of Nitrosomonas supralitoralis APG5.</title>
        <authorList>
            <person name="Urakawa H."/>
            <person name="Lopez J.V."/>
        </authorList>
    </citation>
    <scope>NUCLEOTIDE SEQUENCE [LARGE SCALE GENOMIC DNA]</scope>
    <source>
        <strain evidence="6 7">APG5</strain>
    </source>
</reference>
<dbReference type="RefSeq" id="WP_106706014.1">
    <property type="nucleotide sequence ID" value="NZ_PXXU01000008.1"/>
</dbReference>
<dbReference type="Gene3D" id="3.40.50.300">
    <property type="entry name" value="P-loop containing nucleotide triphosphate hydrolases"/>
    <property type="match status" value="1"/>
</dbReference>
<evidence type="ECO:0000313" key="6">
    <source>
        <dbReference type="EMBL" id="PSJ18200.1"/>
    </source>
</evidence>
<dbReference type="OrthoDB" id="9775224at2"/>
<dbReference type="Pfam" id="PF03976">
    <property type="entry name" value="PPK2"/>
    <property type="match status" value="1"/>
</dbReference>
<comment type="caution">
    <text evidence="6">The sequence shown here is derived from an EMBL/GenBank/DDBJ whole genome shotgun (WGS) entry which is preliminary data.</text>
</comment>
<dbReference type="SUPFAM" id="SSF52540">
    <property type="entry name" value="P-loop containing nucleoside triphosphate hydrolases"/>
    <property type="match status" value="1"/>
</dbReference>
<comment type="similarity">
    <text evidence="1">Belongs to the polyphosphate kinase 2 (PPK2) family. Class I subfamily.</text>
</comment>
<evidence type="ECO:0000313" key="7">
    <source>
        <dbReference type="Proteomes" id="UP000241912"/>
    </source>
</evidence>
<dbReference type="GO" id="GO:0008976">
    <property type="term" value="F:polyphosphate kinase activity"/>
    <property type="evidence" value="ECO:0007669"/>
    <property type="project" value="InterPro"/>
</dbReference>
<keyword evidence="7" id="KW-1185">Reference proteome</keyword>
<dbReference type="AlphaFoldDB" id="A0A2P7NXK7"/>
<evidence type="ECO:0000256" key="1">
    <source>
        <dbReference type="ARBA" id="ARBA00009924"/>
    </source>
</evidence>
<evidence type="ECO:0000256" key="3">
    <source>
        <dbReference type="ARBA" id="ARBA00022777"/>
    </source>
</evidence>
<dbReference type="Proteomes" id="UP000241912">
    <property type="component" value="Unassembled WGS sequence"/>
</dbReference>
<keyword evidence="2" id="KW-0808">Transferase</keyword>
<evidence type="ECO:0000256" key="4">
    <source>
        <dbReference type="SAM" id="MobiDB-lite"/>
    </source>
</evidence>
<dbReference type="GO" id="GO:0006797">
    <property type="term" value="P:polyphosphate metabolic process"/>
    <property type="evidence" value="ECO:0007669"/>
    <property type="project" value="InterPro"/>
</dbReference>
<dbReference type="PANTHER" id="PTHR34383">
    <property type="entry name" value="POLYPHOSPHATE:AMP PHOSPHOTRANSFERASE-RELATED"/>
    <property type="match status" value="1"/>
</dbReference>
<proteinExistence type="inferred from homology"/>
<organism evidence="6 7">
    <name type="scientific">Nitrosomonas supralitoralis</name>
    <dbReference type="NCBI Taxonomy" id="2116706"/>
    <lineage>
        <taxon>Bacteria</taxon>
        <taxon>Pseudomonadati</taxon>
        <taxon>Pseudomonadota</taxon>
        <taxon>Betaproteobacteria</taxon>
        <taxon>Nitrosomonadales</taxon>
        <taxon>Nitrosomonadaceae</taxon>
        <taxon>Nitrosomonas</taxon>
    </lineage>
</organism>
<gene>
    <name evidence="6" type="ORF">C7H79_04055</name>
</gene>
<name>A0A2P7NXK7_9PROT</name>
<keyword evidence="3 6" id="KW-0418">Kinase</keyword>
<evidence type="ECO:0000259" key="5">
    <source>
        <dbReference type="Pfam" id="PF03976"/>
    </source>
</evidence>
<dbReference type="InterPro" id="IPR027417">
    <property type="entry name" value="P-loop_NTPase"/>
</dbReference>
<dbReference type="PANTHER" id="PTHR34383:SF3">
    <property type="entry name" value="POLYPHOSPHATE:AMP PHOSPHOTRANSFERASE"/>
    <property type="match status" value="1"/>
</dbReference>
<sequence length="272" mass="31349">MKNYQIKPGNKIRLSQCDPDDTGSYEKNRQGKEKSKAVTKKLIDKLSELQERLYANSTRALLIVLQGMDTSGKDGTIKHVMSGVNPQGCKVVTFKTPSAEELGHDFLWRVHQKAPAKGQIGIFNRSHYEDVLITRVHGLLSDKVIKQRFNQIKEFEELLSESGTVILKFFLHISKDEQKNRLEERINNPQKRWKFSEADLEERKFWGNYIEAFETMMAATSIESAPWHIVPANHKWFRNLIIADHVVIALEEMKLKTPPPPAHINFDTLKIE</sequence>
<evidence type="ECO:0000256" key="2">
    <source>
        <dbReference type="ARBA" id="ARBA00022679"/>
    </source>
</evidence>
<protein>
    <submittedName>
        <fullName evidence="6">Polyphosphate kinase</fullName>
    </submittedName>
</protein>
<dbReference type="NCBIfam" id="TIGR03709">
    <property type="entry name" value="PPK2_rel_1"/>
    <property type="match status" value="1"/>
</dbReference>